<evidence type="ECO:0000313" key="3">
    <source>
        <dbReference type="Proteomes" id="UP000270219"/>
    </source>
</evidence>
<reference evidence="2 3" key="1">
    <citation type="submission" date="2018-10" db="EMBL/GenBank/DDBJ databases">
        <title>Oceanobacillus sp. YLB-02 draft genome.</title>
        <authorList>
            <person name="Yu L."/>
        </authorList>
    </citation>
    <scope>NUCLEOTIDE SEQUENCE [LARGE SCALE GENOMIC DNA]</scope>
    <source>
        <strain evidence="2 3">YLB-02</strain>
    </source>
</reference>
<keyword evidence="3" id="KW-1185">Reference proteome</keyword>
<dbReference type="InterPro" id="IPR006674">
    <property type="entry name" value="HD_domain"/>
</dbReference>
<dbReference type="AlphaFoldDB" id="A0A498DNZ1"/>
<dbReference type="SMART" id="SM00471">
    <property type="entry name" value="HDc"/>
    <property type="match status" value="1"/>
</dbReference>
<dbReference type="Pfam" id="PF01966">
    <property type="entry name" value="HD"/>
    <property type="match status" value="1"/>
</dbReference>
<dbReference type="OrthoDB" id="2352233at2"/>
<dbReference type="CDD" id="cd00077">
    <property type="entry name" value="HDc"/>
    <property type="match status" value="1"/>
</dbReference>
<proteinExistence type="predicted"/>
<gene>
    <name evidence="2" type="ORF">D8M04_11360</name>
</gene>
<sequence length="180" mass="20411">MKRNVTLEKLFIHPIVQKYVGRSGMAHAISVAEMAYDIALKTNVNPDLAAKAGFLHDIGHYEWYSKDGEWNYEMYKENDIHAIKGAARAHKLLVRCGENLHDAKEIALAVLLHTDSYLPEGKLHLNSLQTVVAEADEKDEEPGGGHHYREIDYFSALERIQVLDERIQQTLQSNSLEQTS</sequence>
<comment type="caution">
    <text evidence="2">The sequence shown here is derived from an EMBL/GenBank/DDBJ whole genome shotgun (WGS) entry which is preliminary data.</text>
</comment>
<dbReference type="Proteomes" id="UP000270219">
    <property type="component" value="Unassembled WGS sequence"/>
</dbReference>
<dbReference type="NCBIfam" id="TIGR00277">
    <property type="entry name" value="HDIG"/>
    <property type="match status" value="1"/>
</dbReference>
<dbReference type="EMBL" id="RCHR01000003">
    <property type="protein sequence ID" value="RLL45442.1"/>
    <property type="molecule type" value="Genomic_DNA"/>
</dbReference>
<dbReference type="InterPro" id="IPR003607">
    <property type="entry name" value="HD/PDEase_dom"/>
</dbReference>
<evidence type="ECO:0000259" key="1">
    <source>
        <dbReference type="SMART" id="SM00471"/>
    </source>
</evidence>
<dbReference type="RefSeq" id="WP_121523028.1">
    <property type="nucleotide sequence ID" value="NZ_RCHR01000003.1"/>
</dbReference>
<evidence type="ECO:0000313" key="2">
    <source>
        <dbReference type="EMBL" id="RLL45442.1"/>
    </source>
</evidence>
<accession>A0A498DNZ1</accession>
<dbReference type="SUPFAM" id="SSF109604">
    <property type="entry name" value="HD-domain/PDEase-like"/>
    <property type="match status" value="1"/>
</dbReference>
<dbReference type="Gene3D" id="1.10.3210.10">
    <property type="entry name" value="Hypothetical protein af1432"/>
    <property type="match status" value="1"/>
</dbReference>
<feature type="domain" description="HD/PDEase" evidence="1">
    <location>
        <begin position="20"/>
        <end position="150"/>
    </location>
</feature>
<organism evidence="2 3">
    <name type="scientific">Oceanobacillus piezotolerans</name>
    <dbReference type="NCBI Taxonomy" id="2448030"/>
    <lineage>
        <taxon>Bacteria</taxon>
        <taxon>Bacillati</taxon>
        <taxon>Bacillota</taxon>
        <taxon>Bacilli</taxon>
        <taxon>Bacillales</taxon>
        <taxon>Bacillaceae</taxon>
        <taxon>Oceanobacillus</taxon>
    </lineage>
</organism>
<dbReference type="InterPro" id="IPR006675">
    <property type="entry name" value="HDIG_dom"/>
</dbReference>
<protein>
    <submittedName>
        <fullName evidence="2">HD domain-containing protein</fullName>
    </submittedName>
</protein>
<name>A0A498DNZ1_9BACI</name>